<feature type="compositionally biased region" description="Acidic residues" evidence="6">
    <location>
        <begin position="363"/>
        <end position="376"/>
    </location>
</feature>
<feature type="transmembrane region" description="Helical" evidence="7">
    <location>
        <begin position="70"/>
        <end position="88"/>
    </location>
</feature>
<evidence type="ECO:0000256" key="3">
    <source>
        <dbReference type="ARBA" id="ARBA00022824"/>
    </source>
</evidence>
<evidence type="ECO:0000259" key="8">
    <source>
        <dbReference type="PROSITE" id="PS50845"/>
    </source>
</evidence>
<feature type="transmembrane region" description="Helical" evidence="7">
    <location>
        <begin position="126"/>
        <end position="144"/>
    </location>
</feature>
<evidence type="ECO:0000256" key="6">
    <source>
        <dbReference type="SAM" id="MobiDB-lite"/>
    </source>
</evidence>
<evidence type="ECO:0000256" key="5">
    <source>
        <dbReference type="ARBA" id="ARBA00023136"/>
    </source>
</evidence>
<evidence type="ECO:0000256" key="7">
    <source>
        <dbReference type="SAM" id="Phobius"/>
    </source>
</evidence>
<feature type="compositionally biased region" description="Polar residues" evidence="6">
    <location>
        <begin position="318"/>
        <end position="327"/>
    </location>
</feature>
<dbReference type="EMBL" id="JARPUR010000005">
    <property type="protein sequence ID" value="KAK4876396.1"/>
    <property type="molecule type" value="Genomic_DNA"/>
</dbReference>
<dbReference type="Proteomes" id="UP001353858">
    <property type="component" value="Unassembled WGS sequence"/>
</dbReference>
<feature type="compositionally biased region" description="Basic and acidic residues" evidence="6">
    <location>
        <begin position="278"/>
        <end position="317"/>
    </location>
</feature>
<keyword evidence="10" id="KW-1185">Reference proteome</keyword>
<protein>
    <recommendedName>
        <fullName evidence="8">Reticulon domain-containing protein</fullName>
    </recommendedName>
</protein>
<accession>A0AAN7P7Z1</accession>
<feature type="transmembrane region" description="Helical" evidence="7">
    <location>
        <begin position="48"/>
        <end position="64"/>
    </location>
</feature>
<keyword evidence="4 7" id="KW-1133">Transmembrane helix</keyword>
<keyword evidence="5 7" id="KW-0472">Membrane</keyword>
<dbReference type="Pfam" id="PF24456">
    <property type="entry name" value="RHD_RETREG1-3"/>
    <property type="match status" value="2"/>
</dbReference>
<feature type="region of interest" description="Disordered" evidence="6">
    <location>
        <begin position="258"/>
        <end position="332"/>
    </location>
</feature>
<evidence type="ECO:0000313" key="9">
    <source>
        <dbReference type="EMBL" id="KAK4876396.1"/>
    </source>
</evidence>
<keyword evidence="3" id="KW-0256">Endoplasmic reticulum</keyword>
<keyword evidence="2 7" id="KW-0812">Transmembrane</keyword>
<evidence type="ECO:0000256" key="4">
    <source>
        <dbReference type="ARBA" id="ARBA00022989"/>
    </source>
</evidence>
<dbReference type="GO" id="GO:0005789">
    <property type="term" value="C:endoplasmic reticulum membrane"/>
    <property type="evidence" value="ECO:0007669"/>
    <property type="project" value="UniProtKB-SubCell"/>
</dbReference>
<evidence type="ECO:0000256" key="2">
    <source>
        <dbReference type="ARBA" id="ARBA00022692"/>
    </source>
</evidence>
<feature type="region of interest" description="Disordered" evidence="6">
    <location>
        <begin position="353"/>
        <end position="376"/>
    </location>
</feature>
<organism evidence="9 10">
    <name type="scientific">Aquatica leii</name>
    <dbReference type="NCBI Taxonomy" id="1421715"/>
    <lineage>
        <taxon>Eukaryota</taxon>
        <taxon>Metazoa</taxon>
        <taxon>Ecdysozoa</taxon>
        <taxon>Arthropoda</taxon>
        <taxon>Hexapoda</taxon>
        <taxon>Insecta</taxon>
        <taxon>Pterygota</taxon>
        <taxon>Neoptera</taxon>
        <taxon>Endopterygota</taxon>
        <taxon>Coleoptera</taxon>
        <taxon>Polyphaga</taxon>
        <taxon>Elateriformia</taxon>
        <taxon>Elateroidea</taxon>
        <taxon>Lampyridae</taxon>
        <taxon>Luciolinae</taxon>
        <taxon>Aquatica</taxon>
    </lineage>
</organism>
<proteinExistence type="predicted"/>
<comment type="subcellular location">
    <subcellularLocation>
        <location evidence="1">Endoplasmic reticulum membrane</location>
        <topology evidence="1">Multi-pass membrane protein</topology>
    </subcellularLocation>
</comment>
<dbReference type="InterPro" id="IPR003388">
    <property type="entry name" value="Reticulon"/>
</dbReference>
<sequence length="376" mass="41668">MEFLSRAFFGMVQRIVPAGKPQRQIEISRTDAYLNAIYNVLVWDNPKISFLALGLLHVLLWLIVHLELRFYGVIFLITLLLFLCDLFFEKCDVKAERSSSSDAMRQVGQLFKKAALHLHNLRNDNPSLFCITLCGIFLSLTVIARNISGFALAYLILLAIFTCPLIVSRIPPDYLTNFKDIIHTMGSNEGLLAESELLPFIANKDLGENDADLESSLTDKTADSINSLIYGMPSMPSYLDAEGGSLDGLEEEDLEFTIRPQQSSAVSYTPGEISSDSDSDHKSMSFESSHFNRDSSSEDENRFAKGLHFAEDTKDSKVQTSQTSGAQSDLGILGNITSLGTSLVSNILKTTVSNTSKRKNSDSDFEIIDTNEIDES</sequence>
<evidence type="ECO:0000256" key="1">
    <source>
        <dbReference type="ARBA" id="ARBA00004477"/>
    </source>
</evidence>
<gene>
    <name evidence="9" type="ORF">RN001_012818</name>
</gene>
<comment type="caution">
    <text evidence="9">The sequence shown here is derived from an EMBL/GenBank/DDBJ whole genome shotgun (WGS) entry which is preliminary data.</text>
</comment>
<dbReference type="InterPro" id="IPR057282">
    <property type="entry name" value="RETREG1-3-like_RHD"/>
</dbReference>
<feature type="domain" description="Reticulon" evidence="8">
    <location>
        <begin position="37"/>
        <end position="169"/>
    </location>
</feature>
<name>A0AAN7P7Z1_9COLE</name>
<reference evidence="10" key="1">
    <citation type="submission" date="2023-01" db="EMBL/GenBank/DDBJ databases">
        <title>Key to firefly adult light organ development and bioluminescence: homeobox transcription factors regulate luciferase expression and transportation to peroxisome.</title>
        <authorList>
            <person name="Fu X."/>
        </authorList>
    </citation>
    <scope>NUCLEOTIDE SEQUENCE [LARGE SCALE GENOMIC DNA]</scope>
</reference>
<dbReference type="PROSITE" id="PS50845">
    <property type="entry name" value="RETICULON"/>
    <property type="match status" value="1"/>
</dbReference>
<evidence type="ECO:0000313" key="10">
    <source>
        <dbReference type="Proteomes" id="UP001353858"/>
    </source>
</evidence>
<dbReference type="AlphaFoldDB" id="A0AAN7P7Z1"/>
<feature type="transmembrane region" description="Helical" evidence="7">
    <location>
        <begin position="150"/>
        <end position="167"/>
    </location>
</feature>